<dbReference type="Pfam" id="PF18164">
    <property type="entry name" value="GNAT_C"/>
    <property type="match status" value="1"/>
</dbReference>
<feature type="domain" description="N-acyltransferase N-terminal" evidence="1">
    <location>
        <begin position="1"/>
        <end position="124"/>
    </location>
</feature>
<reference evidence="3 4" key="1">
    <citation type="submission" date="2023-06" db="EMBL/GenBank/DDBJ databases">
        <title>Paenibacillus polygonum sp. nov., an endophytic bacterium, isolated from Polygonum lapathifolium L. in Nanji Wetland National Nature Reserve, South of Poyang Lake, Jiangxi Province, China.</title>
        <authorList>
            <person name="Yu Z."/>
        </authorList>
    </citation>
    <scope>NUCLEOTIDE SEQUENCE [LARGE SCALE GENOMIC DNA]</scope>
    <source>
        <strain evidence="3 4">C31</strain>
    </source>
</reference>
<gene>
    <name evidence="3" type="ORF">QPK24_12265</name>
</gene>
<proteinExistence type="predicted"/>
<dbReference type="Proteomes" id="UP001236415">
    <property type="component" value="Chromosome"/>
</dbReference>
<evidence type="ECO:0000259" key="1">
    <source>
        <dbReference type="Pfam" id="PF18082"/>
    </source>
</evidence>
<evidence type="ECO:0000259" key="2">
    <source>
        <dbReference type="Pfam" id="PF18164"/>
    </source>
</evidence>
<dbReference type="RefSeq" id="WP_285741396.1">
    <property type="nucleotide sequence ID" value="NZ_CP127162.1"/>
</dbReference>
<sequence length="279" mass="32354">MTIEEVCERICLPDQMKRAVLDFAGEFDEKAVKPFFAALYDPSDWEKGVKEIAAVLGNDPDGSKMLTFMLLRAVETHREYEKRGISETIFVDTIKFCTRFIEEHYEVYGTYAFTWGWWFPRQISLREFRIGALEYEMIEQEEKKIINIHIPADADMRLDSLRKSYEDARGFFAKYFPEYGQSDMVCDSWLLSPVLAKLLSKNSNIIGFQKAFDLIRVDDTNDSSIRWVYGRTDIPIHELPQNTSLQKKIKACLLEGGSIGAAYGRLHEDPWKGVRLEED</sequence>
<dbReference type="EMBL" id="CP127162">
    <property type="protein sequence ID" value="WIV17229.1"/>
    <property type="molecule type" value="Genomic_DNA"/>
</dbReference>
<keyword evidence="3" id="KW-0012">Acyltransferase</keyword>
<keyword evidence="4" id="KW-1185">Reference proteome</keyword>
<evidence type="ECO:0000313" key="4">
    <source>
        <dbReference type="Proteomes" id="UP001236415"/>
    </source>
</evidence>
<keyword evidence="3" id="KW-0808">Transferase</keyword>
<dbReference type="Gene3D" id="3.40.630.120">
    <property type="match status" value="1"/>
</dbReference>
<organism evidence="3 4">
    <name type="scientific">Paenibacillus polygoni</name>
    <dbReference type="NCBI Taxonomy" id="3050112"/>
    <lineage>
        <taxon>Bacteria</taxon>
        <taxon>Bacillati</taxon>
        <taxon>Bacillota</taxon>
        <taxon>Bacilli</taxon>
        <taxon>Bacillales</taxon>
        <taxon>Paenibacillaceae</taxon>
        <taxon>Paenibacillus</taxon>
    </lineage>
</organism>
<dbReference type="InterPro" id="IPR041273">
    <property type="entry name" value="NAT_N"/>
</dbReference>
<dbReference type="Pfam" id="PF18082">
    <property type="entry name" value="NAT_N"/>
    <property type="match status" value="1"/>
</dbReference>
<name>A0ABY8WZS4_9BACL</name>
<dbReference type="InterPro" id="IPR041644">
    <property type="entry name" value="GNAT_C"/>
</dbReference>
<feature type="domain" description="GNAT-like C-terminal" evidence="2">
    <location>
        <begin position="128"/>
        <end position="266"/>
    </location>
</feature>
<dbReference type="GO" id="GO:0016746">
    <property type="term" value="F:acyltransferase activity"/>
    <property type="evidence" value="ECO:0007669"/>
    <property type="project" value="UniProtKB-KW"/>
</dbReference>
<protein>
    <submittedName>
        <fullName evidence="3">Acyltransferase domain-containing protein</fullName>
    </submittedName>
</protein>
<evidence type="ECO:0000313" key="3">
    <source>
        <dbReference type="EMBL" id="WIV17229.1"/>
    </source>
</evidence>
<accession>A0ABY8WZS4</accession>